<accession>A0ABW9G4J1</accession>
<dbReference type="InterPro" id="IPR041047">
    <property type="entry name" value="LPD1"/>
</dbReference>
<sequence length="263" mass="29869">MPSHPWQHRYTRNGPDYRFDSNVSFIDIKQQFGFSTIRLGRWVSIFEQQLAANLIFDALADLSFILNVPPSTLGLRQSLHLAFGCDGSVDAKAHYQPNKRTLALAKNAGGGALAHEFWHAFDHYITQHLYPHAREALASHAWLHHHQYASHPLNERLVTLFNHAMLGEDATQPSRYLQQAIALDKHHQSHYYSQPTELMARAFEAFVQDSEITNDFLVSGSHQSLLAKAGGYPQGDCRKQLNQNFYQYFTALGQALQAQKSIK</sequence>
<feature type="domain" description="Large polyvalent protein-associated" evidence="1">
    <location>
        <begin position="183"/>
        <end position="256"/>
    </location>
</feature>
<dbReference type="EMBL" id="JBEQCT010000002">
    <property type="protein sequence ID" value="MFM2484576.1"/>
    <property type="molecule type" value="Genomic_DNA"/>
</dbReference>
<reference evidence="2 3" key="1">
    <citation type="journal article" date="2013" name="Int. J. Syst. Evol. Microbiol.">
        <title>Celerinatantimonas yamalensis sp. nov., a cold-adapted diazotrophic bacterium from a cold permafrost brine.</title>
        <authorList>
            <person name="Shcherbakova V."/>
            <person name="Chuvilskaya N."/>
            <person name="Rivkina E."/>
            <person name="Demidov N."/>
            <person name="Uchaeva V."/>
            <person name="Suetin S."/>
            <person name="Suzina N."/>
            <person name="Gilichinsky D."/>
        </authorList>
    </citation>
    <scope>NUCLEOTIDE SEQUENCE [LARGE SCALE GENOMIC DNA]</scope>
    <source>
        <strain evidence="2 3">C7</strain>
    </source>
</reference>
<comment type="caution">
    <text evidence="2">The sequence shown here is derived from an EMBL/GenBank/DDBJ whole genome shotgun (WGS) entry which is preliminary data.</text>
</comment>
<dbReference type="RefSeq" id="WP_408622761.1">
    <property type="nucleotide sequence ID" value="NZ_JBEQCT010000002.1"/>
</dbReference>
<evidence type="ECO:0000313" key="2">
    <source>
        <dbReference type="EMBL" id="MFM2484576.1"/>
    </source>
</evidence>
<organism evidence="2 3">
    <name type="scientific">Celerinatantimonas yamalensis</name>
    <dbReference type="NCBI Taxonomy" id="559956"/>
    <lineage>
        <taxon>Bacteria</taxon>
        <taxon>Pseudomonadati</taxon>
        <taxon>Pseudomonadota</taxon>
        <taxon>Gammaproteobacteria</taxon>
        <taxon>Celerinatantimonadaceae</taxon>
        <taxon>Celerinatantimonas</taxon>
    </lineage>
</organism>
<dbReference type="Proteomes" id="UP001629953">
    <property type="component" value="Unassembled WGS sequence"/>
</dbReference>
<gene>
    <name evidence="2" type="ORF">ABUE30_05770</name>
</gene>
<keyword evidence="3" id="KW-1185">Reference proteome</keyword>
<name>A0ABW9G4J1_9GAMM</name>
<dbReference type="NCBIfam" id="NF041907">
    <property type="entry name" value="CLCA_X"/>
    <property type="match status" value="1"/>
</dbReference>
<dbReference type="Pfam" id="PF18796">
    <property type="entry name" value="LPD1"/>
    <property type="match status" value="1"/>
</dbReference>
<proteinExistence type="predicted"/>
<evidence type="ECO:0000259" key="1">
    <source>
        <dbReference type="Pfam" id="PF18796"/>
    </source>
</evidence>
<evidence type="ECO:0000313" key="3">
    <source>
        <dbReference type="Proteomes" id="UP001629953"/>
    </source>
</evidence>
<protein>
    <submittedName>
        <fullName evidence="2">CLCA_X family protein</fullName>
    </submittedName>
</protein>